<dbReference type="InterPro" id="IPR011990">
    <property type="entry name" value="TPR-like_helical_dom_sf"/>
</dbReference>
<dbReference type="PROSITE" id="PS50005">
    <property type="entry name" value="TPR"/>
    <property type="match status" value="2"/>
</dbReference>
<organism evidence="4 5">
    <name type="scientific">Salipaludibacillus agaradhaerens</name>
    <name type="common">Bacillus agaradhaerens</name>
    <dbReference type="NCBI Taxonomy" id="76935"/>
    <lineage>
        <taxon>Bacteria</taxon>
        <taxon>Bacillati</taxon>
        <taxon>Bacillota</taxon>
        <taxon>Bacilli</taxon>
        <taxon>Bacillales</taxon>
        <taxon>Bacillaceae</taxon>
    </lineage>
</organism>
<dbReference type="PANTHER" id="PTHR44943">
    <property type="entry name" value="CELLULOSE SYNTHASE OPERON PROTEIN C"/>
    <property type="match status" value="1"/>
</dbReference>
<name>A0A9Q4B4V0_SALAG</name>
<dbReference type="SUPFAM" id="SSF48452">
    <property type="entry name" value="TPR-like"/>
    <property type="match status" value="2"/>
</dbReference>
<keyword evidence="1" id="KW-0677">Repeat</keyword>
<evidence type="ECO:0000256" key="3">
    <source>
        <dbReference type="PROSITE-ProRule" id="PRU00339"/>
    </source>
</evidence>
<dbReference type="Proteomes" id="UP001057753">
    <property type="component" value="Unassembled WGS sequence"/>
</dbReference>
<feature type="repeat" description="TPR" evidence="3">
    <location>
        <begin position="61"/>
        <end position="94"/>
    </location>
</feature>
<dbReference type="PROSITE" id="PS51257">
    <property type="entry name" value="PROKAR_LIPOPROTEIN"/>
    <property type="match status" value="1"/>
</dbReference>
<keyword evidence="2 3" id="KW-0802">TPR repeat</keyword>
<dbReference type="Gene3D" id="1.25.40.10">
    <property type="entry name" value="Tetratricopeptide repeat domain"/>
    <property type="match status" value="2"/>
</dbReference>
<dbReference type="PROSITE" id="PS50293">
    <property type="entry name" value="TPR_REGION"/>
    <property type="match status" value="1"/>
</dbReference>
<dbReference type="Pfam" id="PF13181">
    <property type="entry name" value="TPR_8"/>
    <property type="match status" value="2"/>
</dbReference>
<evidence type="ECO:0000256" key="2">
    <source>
        <dbReference type="ARBA" id="ARBA00022803"/>
    </source>
</evidence>
<dbReference type="SMART" id="SM00028">
    <property type="entry name" value="TPR"/>
    <property type="match status" value="7"/>
</dbReference>
<dbReference type="InterPro" id="IPR019734">
    <property type="entry name" value="TPR_rpt"/>
</dbReference>
<proteinExistence type="predicted"/>
<reference evidence="4" key="1">
    <citation type="submission" date="2020-06" db="EMBL/GenBank/DDBJ databases">
        <title>Insight into the genomes of haloalkaliphilic bacilli from Kenyan soda lakes.</title>
        <authorList>
            <person name="Mwirichia R."/>
            <person name="Villamizar G.C."/>
            <person name="Poehlein A."/>
            <person name="Mugweru J."/>
            <person name="Kipnyargis A."/>
            <person name="Kiplimo D."/>
            <person name="Orwa P."/>
            <person name="Daniel R."/>
        </authorList>
    </citation>
    <scope>NUCLEOTIDE SEQUENCE</scope>
    <source>
        <strain evidence="4">B1096_S55</strain>
    </source>
</reference>
<protein>
    <submittedName>
        <fullName evidence="4">Tetratricopeptide repeat protein</fullName>
    </submittedName>
</protein>
<evidence type="ECO:0000313" key="4">
    <source>
        <dbReference type="EMBL" id="MCR6098180.1"/>
    </source>
</evidence>
<keyword evidence="5" id="KW-1185">Reference proteome</keyword>
<dbReference type="Pfam" id="PF00515">
    <property type="entry name" value="TPR_1"/>
    <property type="match status" value="1"/>
</dbReference>
<dbReference type="InterPro" id="IPR051685">
    <property type="entry name" value="Ycf3/AcsC/BcsC/TPR_MFPF"/>
</dbReference>
<dbReference type="PANTHER" id="PTHR44943:SF4">
    <property type="entry name" value="TPR REPEAT-CONTAINING PROTEIN MJ0798"/>
    <property type="match status" value="1"/>
</dbReference>
<dbReference type="AlphaFoldDB" id="A0A9Q4B4V0"/>
<evidence type="ECO:0000256" key="1">
    <source>
        <dbReference type="ARBA" id="ARBA00022737"/>
    </source>
</evidence>
<feature type="repeat" description="TPR" evidence="3">
    <location>
        <begin position="129"/>
        <end position="162"/>
    </location>
</feature>
<evidence type="ECO:0000313" key="5">
    <source>
        <dbReference type="Proteomes" id="UP001057753"/>
    </source>
</evidence>
<accession>A0A9Q4B4V0</accession>
<comment type="caution">
    <text evidence="4">The sequence shown here is derived from an EMBL/GenBank/DDBJ whole genome shotgun (WGS) entry which is preliminary data.</text>
</comment>
<dbReference type="EMBL" id="JABXYM010000001">
    <property type="protein sequence ID" value="MCR6098180.1"/>
    <property type="molecule type" value="Genomic_DNA"/>
</dbReference>
<sequence length="324" mass="37411">MNKRFWPLLMFSFIILSGCLLKGQADPNFSREKYDSWYEKEQYELALGDVNERLEAYPEDPSLHNEKGYALQYIGQHEEALESLNEAIELNDQLDAAYNNKAFSLNELGEYEQAIVAAQKAIDISDKEPEQFINMGNAHFSLERYEKAIEYYDEALAIDDRTPFALYGKGVSLYFLFEDEEALPYLETFIEGSPENTDGLWYLVYINESLGEYRDTITYLNRIIELDEEQRLNALDYKGFMLTYAGDFEDAEDIYNAIIEEYPNEAIGYYGKGVALVQQGEIDQGLEELAKSIDLENAFKDTAYTDPLLSTIYDDETFIQLTDY</sequence>
<dbReference type="Pfam" id="PF13432">
    <property type="entry name" value="TPR_16"/>
    <property type="match status" value="1"/>
</dbReference>
<dbReference type="NCBIfam" id="NF047558">
    <property type="entry name" value="TPR_END_plus"/>
    <property type="match status" value="1"/>
</dbReference>
<gene>
    <name evidence="4" type="ORF">HXA33_16690</name>
</gene>
<dbReference type="RefSeq" id="WP_257822555.1">
    <property type="nucleotide sequence ID" value="NZ_JABXYM010000001.1"/>
</dbReference>